<evidence type="ECO:0000256" key="1">
    <source>
        <dbReference type="ARBA" id="ARBA00006284"/>
    </source>
</evidence>
<evidence type="ECO:0000256" key="4">
    <source>
        <dbReference type="PIRNR" id="PIRNR006078"/>
    </source>
</evidence>
<dbReference type="EMBL" id="PVNH01000006">
    <property type="protein sequence ID" value="PRX47202.1"/>
    <property type="molecule type" value="Genomic_DNA"/>
</dbReference>
<dbReference type="PIRSF" id="PIRSF006078">
    <property type="entry name" value="GlxK"/>
    <property type="match status" value="1"/>
</dbReference>
<keyword evidence="6" id="KW-1185">Reference proteome</keyword>
<dbReference type="InterPro" id="IPR004381">
    <property type="entry name" value="Glycerate_kinase"/>
</dbReference>
<organism evidence="5 6">
    <name type="scientific">Prauserella shujinwangii</name>
    <dbReference type="NCBI Taxonomy" id="1453103"/>
    <lineage>
        <taxon>Bacteria</taxon>
        <taxon>Bacillati</taxon>
        <taxon>Actinomycetota</taxon>
        <taxon>Actinomycetes</taxon>
        <taxon>Pseudonocardiales</taxon>
        <taxon>Pseudonocardiaceae</taxon>
        <taxon>Prauserella</taxon>
    </lineage>
</organism>
<dbReference type="InterPro" id="IPR036129">
    <property type="entry name" value="Glycerate_kinase_sf"/>
</dbReference>
<proteinExistence type="inferred from homology"/>
<dbReference type="InterPro" id="IPR018197">
    <property type="entry name" value="Glycerate_kinase_RE-like"/>
</dbReference>
<accession>A0A2T0LTY3</accession>
<dbReference type="GO" id="GO:0008887">
    <property type="term" value="F:glycerate kinase activity"/>
    <property type="evidence" value="ECO:0007669"/>
    <property type="project" value="UniProtKB-UniRule"/>
</dbReference>
<comment type="similarity">
    <text evidence="1 4">Belongs to the glycerate kinase type-1 family.</text>
</comment>
<sequence length="376" mass="37384">MTMRVVVAPDKFKGSLTAVEAAEAIGAGVRDAVPGAEVTLCPVADGGEGTLDVLLAAGGKRVDLRVRGPLDEQVDAWYVVLDGTAYVESARACGIEYVDPSSTTALAAHTYGVGELVGHALDGGARRIVLTVGGTASTDGGSGMLQALGARVLDARGEPVGLGGGALGAVASVDLTAVRRRLGDASVRVATDVTNPLLGPDGAAAVFGPQKGATPADVTRLDDGLRLWASALTRAGTIAVADLPGAGAGGGVAAGAMAALDARAESGFELVVELTGVGDALPGAGLVITGEGSLDAQSLSGKAPAGIAVRAREHGVPVLAIAGRVALDRARLAEAGIAGSRALVDHAPSVEHARREAYPLLRAQSAELVREWLAGS</sequence>
<dbReference type="PANTHER" id="PTHR21599:SF0">
    <property type="entry name" value="GLYCERATE KINASE"/>
    <property type="match status" value="1"/>
</dbReference>
<evidence type="ECO:0000313" key="5">
    <source>
        <dbReference type="EMBL" id="PRX47202.1"/>
    </source>
</evidence>
<name>A0A2T0LTY3_9PSEU</name>
<protein>
    <submittedName>
        <fullName evidence="5">Glycerate kinase</fullName>
    </submittedName>
</protein>
<keyword evidence="3 4" id="KW-0418">Kinase</keyword>
<comment type="caution">
    <text evidence="5">The sequence shown here is derived from an EMBL/GenBank/DDBJ whole genome shotgun (WGS) entry which is preliminary data.</text>
</comment>
<evidence type="ECO:0000256" key="2">
    <source>
        <dbReference type="ARBA" id="ARBA00022679"/>
    </source>
</evidence>
<dbReference type="Gene3D" id="3.40.50.10350">
    <property type="entry name" value="Glycerate kinase, domain 1"/>
    <property type="match status" value="1"/>
</dbReference>
<keyword evidence="2 4" id="KW-0808">Transferase</keyword>
<dbReference type="SUPFAM" id="SSF110738">
    <property type="entry name" value="Glycerate kinase I"/>
    <property type="match status" value="1"/>
</dbReference>
<dbReference type="AlphaFoldDB" id="A0A2T0LTY3"/>
<dbReference type="InterPro" id="IPR018193">
    <property type="entry name" value="Glyc_kinase_flavodox-like_fold"/>
</dbReference>
<evidence type="ECO:0000256" key="3">
    <source>
        <dbReference type="ARBA" id="ARBA00022777"/>
    </source>
</evidence>
<evidence type="ECO:0000313" key="6">
    <source>
        <dbReference type="Proteomes" id="UP000238362"/>
    </source>
</evidence>
<dbReference type="Proteomes" id="UP000238362">
    <property type="component" value="Unassembled WGS sequence"/>
</dbReference>
<dbReference type="Pfam" id="PF02595">
    <property type="entry name" value="Gly_kinase"/>
    <property type="match status" value="1"/>
</dbReference>
<dbReference type="NCBIfam" id="TIGR00045">
    <property type="entry name" value="glycerate kinase"/>
    <property type="match status" value="1"/>
</dbReference>
<dbReference type="GO" id="GO:0031388">
    <property type="term" value="P:organic acid phosphorylation"/>
    <property type="evidence" value="ECO:0007669"/>
    <property type="project" value="UniProtKB-UniRule"/>
</dbReference>
<reference evidence="5 6" key="1">
    <citation type="submission" date="2018-03" db="EMBL/GenBank/DDBJ databases">
        <title>Genomic Encyclopedia of Type Strains, Phase III (KMG-III): the genomes of soil and plant-associated and newly described type strains.</title>
        <authorList>
            <person name="Whitman W."/>
        </authorList>
    </citation>
    <scope>NUCLEOTIDE SEQUENCE [LARGE SCALE GENOMIC DNA]</scope>
    <source>
        <strain evidence="5 6">CGMCC 4.7125</strain>
    </source>
</reference>
<dbReference type="Gene3D" id="3.90.1510.10">
    <property type="entry name" value="Glycerate kinase, domain 2"/>
    <property type="match status" value="1"/>
</dbReference>
<dbReference type="PANTHER" id="PTHR21599">
    <property type="entry name" value="GLYCERATE KINASE"/>
    <property type="match status" value="1"/>
</dbReference>
<gene>
    <name evidence="5" type="ORF">B0I33_106303</name>
</gene>